<sequence>MTYIWLVVGFALLIKGADWFVDSASTIAKKLSISPIIIGLTIVAFGTSAPEVVVNIIAALEGNGDMVVGNVVGSNIANITLILGLTALVSPIVVERSIANRDMIFAIGSVFLLLLLVSERWFGGSGESMLSRLDGLIFLAGMAFYMFYVFMKAKRTRVATLDEELRLTEAAEPGTASRGWASLIIVLIVGLAGIILGGELVVSSATEIAIALGMSQALVGLTIVAIGTSLPEMVTSIMAAVKGETDMAMGNLVGSGIFNILLVLGVSAVVAPLAVSSVIIIDIFVMIAVTILVFVMSKSSYHLNRVEGGMLVAIYIVYLVYIIMRG</sequence>
<dbReference type="Proteomes" id="UP001549019">
    <property type="component" value="Unassembled WGS sequence"/>
</dbReference>
<keyword evidence="3 5" id="KW-1133">Transmembrane helix</keyword>
<gene>
    <name evidence="7" type="ORF">ABHD89_000831</name>
</gene>
<name>A0ABV2E7P7_9STAP</name>
<dbReference type="NCBIfam" id="TIGR00367">
    <property type="entry name" value="calcium/sodium antiporter"/>
    <property type="match status" value="1"/>
</dbReference>
<comment type="subcellular location">
    <subcellularLocation>
        <location evidence="1">Membrane</location>
        <topology evidence="1">Multi-pass membrane protein</topology>
    </subcellularLocation>
</comment>
<feature type="transmembrane region" description="Helical" evidence="5">
    <location>
        <begin position="180"/>
        <end position="202"/>
    </location>
</feature>
<accession>A0ABV2E7P7</accession>
<feature type="domain" description="Sodium/calcium exchanger membrane region" evidence="6">
    <location>
        <begin position="183"/>
        <end position="323"/>
    </location>
</feature>
<proteinExistence type="predicted"/>
<feature type="transmembrane region" description="Helical" evidence="5">
    <location>
        <begin position="251"/>
        <end position="271"/>
    </location>
</feature>
<feature type="domain" description="Sodium/calcium exchanger membrane region" evidence="6">
    <location>
        <begin position="3"/>
        <end position="150"/>
    </location>
</feature>
<dbReference type="InterPro" id="IPR004481">
    <property type="entry name" value="K/Na/Ca-exchanger"/>
</dbReference>
<evidence type="ECO:0000256" key="4">
    <source>
        <dbReference type="ARBA" id="ARBA00023136"/>
    </source>
</evidence>
<keyword evidence="4 5" id="KW-0472">Membrane</keyword>
<dbReference type="Pfam" id="PF01699">
    <property type="entry name" value="Na_Ca_ex"/>
    <property type="match status" value="2"/>
</dbReference>
<organism evidence="7 8">
    <name type="scientific">Salinicoccus halitifaciens</name>
    <dbReference type="NCBI Taxonomy" id="1073415"/>
    <lineage>
        <taxon>Bacteria</taxon>
        <taxon>Bacillati</taxon>
        <taxon>Bacillota</taxon>
        <taxon>Bacilli</taxon>
        <taxon>Bacillales</taxon>
        <taxon>Staphylococcaceae</taxon>
        <taxon>Salinicoccus</taxon>
    </lineage>
</organism>
<evidence type="ECO:0000313" key="7">
    <source>
        <dbReference type="EMBL" id="MET3110443.1"/>
    </source>
</evidence>
<dbReference type="RefSeq" id="WP_230820299.1">
    <property type="nucleotide sequence ID" value="NZ_JAJNCU010000001.1"/>
</dbReference>
<evidence type="ECO:0000256" key="1">
    <source>
        <dbReference type="ARBA" id="ARBA00004141"/>
    </source>
</evidence>
<keyword evidence="2 5" id="KW-0812">Transmembrane</keyword>
<reference evidence="7 8" key="1">
    <citation type="submission" date="2024-05" db="EMBL/GenBank/DDBJ databases">
        <title>Genomic Encyclopedia of Type Strains, Phase IV (KMG-IV): sequencing the most valuable type-strain genomes for metagenomic binning, comparative biology and taxonomic classification.</title>
        <authorList>
            <person name="Goeker M."/>
        </authorList>
    </citation>
    <scope>NUCLEOTIDE SEQUENCE [LARGE SCALE GENOMIC DNA]</scope>
    <source>
        <strain evidence="7 8">DSM 25286</strain>
    </source>
</reference>
<evidence type="ECO:0000256" key="2">
    <source>
        <dbReference type="ARBA" id="ARBA00022692"/>
    </source>
</evidence>
<dbReference type="InterPro" id="IPR004837">
    <property type="entry name" value="NaCa_Exmemb"/>
</dbReference>
<evidence type="ECO:0000256" key="5">
    <source>
        <dbReference type="SAM" id="Phobius"/>
    </source>
</evidence>
<dbReference type="PANTHER" id="PTHR10846:SF8">
    <property type="entry name" value="INNER MEMBRANE PROTEIN YRBG"/>
    <property type="match status" value="1"/>
</dbReference>
<feature type="transmembrane region" description="Helical" evidence="5">
    <location>
        <begin position="135"/>
        <end position="151"/>
    </location>
</feature>
<feature type="transmembrane region" description="Helical" evidence="5">
    <location>
        <begin position="277"/>
        <end position="296"/>
    </location>
</feature>
<feature type="transmembrane region" description="Helical" evidence="5">
    <location>
        <begin position="103"/>
        <end position="123"/>
    </location>
</feature>
<dbReference type="InterPro" id="IPR044880">
    <property type="entry name" value="NCX_ion-bd_dom_sf"/>
</dbReference>
<dbReference type="Gene3D" id="1.20.1420.30">
    <property type="entry name" value="NCX, central ion-binding region"/>
    <property type="match status" value="1"/>
</dbReference>
<keyword evidence="8" id="KW-1185">Reference proteome</keyword>
<comment type="caution">
    <text evidence="7">The sequence shown here is derived from an EMBL/GenBank/DDBJ whole genome shotgun (WGS) entry which is preliminary data.</text>
</comment>
<feature type="transmembrane region" description="Helical" evidence="5">
    <location>
        <begin position="76"/>
        <end position="94"/>
    </location>
</feature>
<evidence type="ECO:0000256" key="3">
    <source>
        <dbReference type="ARBA" id="ARBA00022989"/>
    </source>
</evidence>
<feature type="transmembrane region" description="Helical" evidence="5">
    <location>
        <begin position="308"/>
        <end position="324"/>
    </location>
</feature>
<dbReference type="EMBL" id="JBDZDV010000001">
    <property type="protein sequence ID" value="MET3110443.1"/>
    <property type="molecule type" value="Genomic_DNA"/>
</dbReference>
<dbReference type="PANTHER" id="PTHR10846">
    <property type="entry name" value="SODIUM/POTASSIUM/CALCIUM EXCHANGER"/>
    <property type="match status" value="1"/>
</dbReference>
<evidence type="ECO:0000313" key="8">
    <source>
        <dbReference type="Proteomes" id="UP001549019"/>
    </source>
</evidence>
<feature type="transmembrane region" description="Helical" evidence="5">
    <location>
        <begin position="208"/>
        <end position="230"/>
    </location>
</feature>
<protein>
    <submittedName>
        <fullName evidence="7">Cation:H+ antiporter</fullName>
    </submittedName>
</protein>
<evidence type="ECO:0000259" key="6">
    <source>
        <dbReference type="Pfam" id="PF01699"/>
    </source>
</evidence>